<evidence type="ECO:0000313" key="1">
    <source>
        <dbReference type="EMBL" id="WPY01505.1"/>
    </source>
</evidence>
<sequence>MSNENNLREHGKFLQTYLQNYCTKYNLGYQLILSNFDDGKRLIDTSNVDLENTITRMITVLGKVFDEYMKEHKDENLNEEIIALHNLIKVVATKNLNLL</sequence>
<organism evidence="1 2">
    <name type="scientific">Candidatus Trichorickettsia mobilis</name>
    <dbReference type="NCBI Taxonomy" id="1346319"/>
    <lineage>
        <taxon>Bacteria</taxon>
        <taxon>Pseudomonadati</taxon>
        <taxon>Pseudomonadota</taxon>
        <taxon>Alphaproteobacteria</taxon>
        <taxon>Rickettsiales</taxon>
        <taxon>Rickettsiaceae</taxon>
        <taxon>Rickettsieae</taxon>
        <taxon>Candidatus Trichorickettsia</taxon>
    </lineage>
</organism>
<dbReference type="RefSeq" id="WP_323738977.1">
    <property type="nucleotide sequence ID" value="NZ_CP112933.1"/>
</dbReference>
<proteinExistence type="predicted"/>
<evidence type="ECO:0000313" key="2">
    <source>
        <dbReference type="Proteomes" id="UP001326613"/>
    </source>
</evidence>
<accession>A0ABZ0UU00</accession>
<geneLocation type="plasmid" evidence="1 2">
    <name>unnamed1</name>
</geneLocation>
<dbReference type="EMBL" id="CP112933">
    <property type="protein sequence ID" value="WPY01505.1"/>
    <property type="molecule type" value="Genomic_DNA"/>
</dbReference>
<gene>
    <name evidence="1" type="ORF">Trichorick_01418</name>
</gene>
<keyword evidence="1" id="KW-0614">Plasmid</keyword>
<keyword evidence="2" id="KW-1185">Reference proteome</keyword>
<reference evidence="1 2" key="1">
    <citation type="submission" date="2022-10" db="EMBL/GenBank/DDBJ databases">
        <title>Host association and intracellularity evolved multiple times independently in the Rickettsiales.</title>
        <authorList>
            <person name="Castelli M."/>
            <person name="Nardi T."/>
            <person name="Gammuto L."/>
            <person name="Bellinzona G."/>
            <person name="Sabaneyeva E."/>
            <person name="Potekhin A."/>
            <person name="Serra V."/>
            <person name="Petroni G."/>
            <person name="Sassera D."/>
        </authorList>
    </citation>
    <scope>NUCLEOTIDE SEQUENCE [LARGE SCALE GENOMIC DNA]</scope>
    <source>
        <strain evidence="1 2">Kr 154-4</strain>
        <plasmid evidence="1 2">unnamed1</plasmid>
    </source>
</reference>
<name>A0ABZ0UU00_9RICK</name>
<protein>
    <submittedName>
        <fullName evidence="1">Uncharacterized protein</fullName>
    </submittedName>
</protein>
<dbReference type="Proteomes" id="UP001326613">
    <property type="component" value="Plasmid unnamed1"/>
</dbReference>